<dbReference type="Gene3D" id="2.40.480.10">
    <property type="entry name" value="Allene oxide cyclase-like"/>
    <property type="match status" value="1"/>
</dbReference>
<keyword evidence="1" id="KW-0732">Signal</keyword>
<dbReference type="RefSeq" id="WP_093838318.1">
    <property type="nucleotide sequence ID" value="NZ_FOLM01000004.1"/>
</dbReference>
<gene>
    <name evidence="2" type="ORF">SAMN05421773_10424</name>
</gene>
<reference evidence="2 3" key="1">
    <citation type="submission" date="2016-10" db="EMBL/GenBank/DDBJ databases">
        <authorList>
            <person name="de Groot N.N."/>
        </authorList>
    </citation>
    <scope>NUCLEOTIDE SEQUENCE [LARGE SCALE GENOMIC DNA]</scope>
    <source>
        <strain evidence="2 3">CGMCC 4.5739</strain>
    </source>
</reference>
<dbReference type="EMBL" id="FOLM01000004">
    <property type="protein sequence ID" value="SFC53958.1"/>
    <property type="molecule type" value="Genomic_DNA"/>
</dbReference>
<evidence type="ECO:0000256" key="1">
    <source>
        <dbReference type="SAM" id="SignalP"/>
    </source>
</evidence>
<evidence type="ECO:0000313" key="3">
    <source>
        <dbReference type="Proteomes" id="UP000199207"/>
    </source>
</evidence>
<dbReference type="Proteomes" id="UP000199207">
    <property type="component" value="Unassembled WGS sequence"/>
</dbReference>
<proteinExistence type="predicted"/>
<protein>
    <recommendedName>
        <fullName evidence="4">Dirigent-like protein</fullName>
    </recommendedName>
</protein>
<evidence type="ECO:0008006" key="4">
    <source>
        <dbReference type="Google" id="ProtNLM"/>
    </source>
</evidence>
<organism evidence="2 3">
    <name type="scientific">Streptomyces aidingensis</name>
    <dbReference type="NCBI Taxonomy" id="910347"/>
    <lineage>
        <taxon>Bacteria</taxon>
        <taxon>Bacillati</taxon>
        <taxon>Actinomycetota</taxon>
        <taxon>Actinomycetes</taxon>
        <taxon>Kitasatosporales</taxon>
        <taxon>Streptomycetaceae</taxon>
        <taxon>Streptomyces</taxon>
    </lineage>
</organism>
<dbReference type="OrthoDB" id="4353538at2"/>
<feature type="signal peptide" evidence="1">
    <location>
        <begin position="1"/>
        <end position="31"/>
    </location>
</feature>
<sequence length="190" mass="20157">MNRVSSRPPRRPATVAAAVFALLMTGLLAPAAAAAPAPDPDREGGHHRVIEIILADTEVVHDTTEPGSGPEPGDLLLIENDAFMDGRDVGDALTRLHFFTEGEFLLDSTVQLDDRGNLVIAGGEEMENTDRGFTFAVTGGTGEFSGTGGEVHADFVEYRGEEAVRLVFHLVDHGGHDEEDAGRGGRQGGR</sequence>
<dbReference type="InterPro" id="IPR044859">
    <property type="entry name" value="Allene_oxi_cyc_Dirigent"/>
</dbReference>
<accession>A0A1I1K5F5</accession>
<evidence type="ECO:0000313" key="2">
    <source>
        <dbReference type="EMBL" id="SFC53958.1"/>
    </source>
</evidence>
<dbReference type="AlphaFoldDB" id="A0A1I1K5F5"/>
<feature type="chain" id="PRO_5038333420" description="Dirigent-like protein" evidence="1">
    <location>
        <begin position="32"/>
        <end position="190"/>
    </location>
</feature>
<keyword evidence="3" id="KW-1185">Reference proteome</keyword>
<name>A0A1I1K5F5_9ACTN</name>